<dbReference type="Proteomes" id="UP001142175">
    <property type="component" value="Unassembled WGS sequence"/>
</dbReference>
<organism evidence="2 3">
    <name type="scientific">Aquiflexum gelatinilyticum</name>
    <dbReference type="NCBI Taxonomy" id="2961943"/>
    <lineage>
        <taxon>Bacteria</taxon>
        <taxon>Pseudomonadati</taxon>
        <taxon>Bacteroidota</taxon>
        <taxon>Cytophagia</taxon>
        <taxon>Cytophagales</taxon>
        <taxon>Cyclobacteriaceae</taxon>
        <taxon>Aquiflexum</taxon>
    </lineage>
</organism>
<name>A0A9X2P5J8_9BACT</name>
<proteinExistence type="predicted"/>
<dbReference type="EMBL" id="JANSUY010000001">
    <property type="protein sequence ID" value="MCR9013947.1"/>
    <property type="molecule type" value="Genomic_DNA"/>
</dbReference>
<keyword evidence="1" id="KW-0472">Membrane</keyword>
<feature type="transmembrane region" description="Helical" evidence="1">
    <location>
        <begin position="12"/>
        <end position="32"/>
    </location>
</feature>
<evidence type="ECO:0000256" key="1">
    <source>
        <dbReference type="SAM" id="Phobius"/>
    </source>
</evidence>
<comment type="caution">
    <text evidence="2">The sequence shown here is derived from an EMBL/GenBank/DDBJ whole genome shotgun (WGS) entry which is preliminary data.</text>
</comment>
<dbReference type="AlphaFoldDB" id="A0A9X2P5J8"/>
<sequence>MLQNTDYLKSTILLTIIFSLILIICPVKIYSFESIDSIKPELQAHDTTFQKEDLDTLEISENGFDSIVKDKFIEGPDLGMYFRLGILIVILYLGYRMVRKVFSNKT</sequence>
<keyword evidence="1" id="KW-1133">Transmembrane helix</keyword>
<evidence type="ECO:0000313" key="3">
    <source>
        <dbReference type="Proteomes" id="UP001142175"/>
    </source>
</evidence>
<gene>
    <name evidence="2" type="ORF">NU887_02805</name>
</gene>
<keyword evidence="1" id="KW-0812">Transmembrane</keyword>
<dbReference type="RefSeq" id="WP_258421837.1">
    <property type="nucleotide sequence ID" value="NZ_JANAEZ010000001.1"/>
</dbReference>
<evidence type="ECO:0000313" key="2">
    <source>
        <dbReference type="EMBL" id="MCR9013947.1"/>
    </source>
</evidence>
<feature type="transmembrane region" description="Helical" evidence="1">
    <location>
        <begin position="78"/>
        <end position="95"/>
    </location>
</feature>
<accession>A0A9X2P5J8</accession>
<reference evidence="2" key="1">
    <citation type="submission" date="2022-08" db="EMBL/GenBank/DDBJ databases">
        <authorList>
            <person name="Zhang D."/>
        </authorList>
    </citation>
    <scope>NUCLEOTIDE SEQUENCE</scope>
    <source>
        <strain evidence="2">XJ19-11</strain>
    </source>
</reference>
<protein>
    <submittedName>
        <fullName evidence="2">Uncharacterized protein</fullName>
    </submittedName>
</protein>
<keyword evidence="3" id="KW-1185">Reference proteome</keyword>